<evidence type="ECO:0000313" key="1">
    <source>
        <dbReference type="EMBL" id="PJO62341.1"/>
    </source>
</evidence>
<dbReference type="AlphaFoldDB" id="A0AAX0U1S3"/>
<comment type="caution">
    <text evidence="1">The sequence shown here is derived from an EMBL/GenBank/DDBJ whole genome shotgun (WGS) entry which is preliminary data.</text>
</comment>
<organism evidence="1 2">
    <name type="scientific">Burkholderia pseudomallei</name>
    <name type="common">Pseudomonas pseudomallei</name>
    <dbReference type="NCBI Taxonomy" id="28450"/>
    <lineage>
        <taxon>Bacteria</taxon>
        <taxon>Pseudomonadati</taxon>
        <taxon>Pseudomonadota</taxon>
        <taxon>Betaproteobacteria</taxon>
        <taxon>Burkholderiales</taxon>
        <taxon>Burkholderiaceae</taxon>
        <taxon>Burkholderia</taxon>
        <taxon>pseudomallei group</taxon>
    </lineage>
</organism>
<reference evidence="1 2" key="1">
    <citation type="submission" date="2017-11" db="EMBL/GenBank/DDBJ databases">
        <title>Molecular characterization of Burkholderia pseudomallei and closely related isolates from Vietnam.</title>
        <authorList>
            <person name="Ustinov D.V."/>
            <person name="Antonov A.S."/>
            <person name="Avdusheva E.F."/>
            <person name="Shpak I.M."/>
            <person name="Zakharova I.B."/>
            <person name="Thi L.A."/>
            <person name="Teteryatnikova N."/>
            <person name="Lopasteyskaya Y.A."/>
            <person name="Kuzyutina J.A."/>
            <person name="Ngo T.N."/>
            <person name="Victorov D.V."/>
        </authorList>
    </citation>
    <scope>NUCLEOTIDE SEQUENCE [LARGE SCALE GENOMIC DNA]</scope>
    <source>
        <strain evidence="1 2">V1512</strain>
    </source>
</reference>
<proteinExistence type="predicted"/>
<evidence type="ECO:0000313" key="2">
    <source>
        <dbReference type="Proteomes" id="UP000231878"/>
    </source>
</evidence>
<dbReference type="Proteomes" id="UP000231878">
    <property type="component" value="Unassembled WGS sequence"/>
</dbReference>
<name>A0AAX0U1S3_BURPE</name>
<gene>
    <name evidence="1" type="ORF">CWD88_31905</name>
</gene>
<sequence length="71" mass="8124">MLRAQSRDDERLMIFDDRGALRPPPIRPLTRIAAPESVSFQYAFCLMKPEPSSIVSARFEHRARESAHAAR</sequence>
<accession>A0AAX0U1S3</accession>
<protein>
    <submittedName>
        <fullName evidence="1">Uncharacterized protein</fullName>
    </submittedName>
</protein>
<dbReference type="EMBL" id="PHRB01000048">
    <property type="protein sequence ID" value="PJO62341.1"/>
    <property type="molecule type" value="Genomic_DNA"/>
</dbReference>